<dbReference type="NCBIfam" id="TIGR00077">
    <property type="entry name" value="lspA"/>
    <property type="match status" value="1"/>
</dbReference>
<dbReference type="PANTHER" id="PTHR33695:SF1">
    <property type="entry name" value="LIPOPROTEIN SIGNAL PEPTIDASE"/>
    <property type="match status" value="1"/>
</dbReference>
<keyword evidence="7 9" id="KW-1133">Transmembrane helix</keyword>
<feature type="transmembrane region" description="Helical" evidence="9">
    <location>
        <begin position="124"/>
        <end position="145"/>
    </location>
</feature>
<dbReference type="InterPro" id="IPR001872">
    <property type="entry name" value="Peptidase_A8"/>
</dbReference>
<dbReference type="UniPathway" id="UPA00665"/>
<evidence type="ECO:0000256" key="5">
    <source>
        <dbReference type="ARBA" id="ARBA00022750"/>
    </source>
</evidence>
<evidence type="ECO:0000256" key="11">
    <source>
        <dbReference type="RuleBase" id="RU004181"/>
    </source>
</evidence>
<evidence type="ECO:0000256" key="10">
    <source>
        <dbReference type="RuleBase" id="RU000594"/>
    </source>
</evidence>
<gene>
    <name evidence="9" type="primary">lspA</name>
    <name evidence="12" type="ORF">FRX57_02705</name>
</gene>
<evidence type="ECO:0000256" key="6">
    <source>
        <dbReference type="ARBA" id="ARBA00022801"/>
    </source>
</evidence>
<keyword evidence="5 9" id="KW-0064">Aspartyl protease</keyword>
<comment type="pathway">
    <text evidence="9">Protein modification; lipoprotein biosynthesis (signal peptide cleavage).</text>
</comment>
<evidence type="ECO:0000256" key="2">
    <source>
        <dbReference type="ARBA" id="ARBA00022475"/>
    </source>
</evidence>
<dbReference type="PRINTS" id="PR00781">
    <property type="entry name" value="LIPOSIGPTASE"/>
</dbReference>
<accession>A0A5C5SFS4</accession>
<feature type="active site" evidence="9">
    <location>
        <position position="130"/>
    </location>
</feature>
<keyword evidence="8 9" id="KW-0472">Membrane</keyword>
<dbReference type="EC" id="3.4.23.36" evidence="9"/>
<evidence type="ECO:0000313" key="13">
    <source>
        <dbReference type="Proteomes" id="UP000317430"/>
    </source>
</evidence>
<comment type="caution">
    <text evidence="9">Lacks conserved residue(s) required for the propagation of feature annotation.</text>
</comment>
<organism evidence="12 13">
    <name type="scientific">Streptococcus cuniculipharyngis</name>
    <dbReference type="NCBI Taxonomy" id="1562651"/>
    <lineage>
        <taxon>Bacteria</taxon>
        <taxon>Bacillati</taxon>
        <taxon>Bacillota</taxon>
        <taxon>Bacilli</taxon>
        <taxon>Lactobacillales</taxon>
        <taxon>Streptococcaceae</taxon>
        <taxon>Streptococcus</taxon>
    </lineage>
</organism>
<keyword evidence="4 9" id="KW-0812">Transmembrane</keyword>
<protein>
    <recommendedName>
        <fullName evidence="9">Lipoprotein signal peptidase</fullName>
        <ecNumber evidence="9">3.4.23.36</ecNumber>
    </recommendedName>
    <alternativeName>
        <fullName evidence="9">Prolipoprotein signal peptidase</fullName>
    </alternativeName>
    <alternativeName>
        <fullName evidence="9">Signal peptidase II</fullName>
        <shortName evidence="9">SPase II</shortName>
    </alternativeName>
</protein>
<comment type="caution">
    <text evidence="12">The sequence shown here is derived from an EMBL/GenBank/DDBJ whole genome shotgun (WGS) entry which is preliminary data.</text>
</comment>
<keyword evidence="3 9" id="KW-0645">Protease</keyword>
<feature type="transmembrane region" description="Helical" evidence="9">
    <location>
        <begin position="61"/>
        <end position="79"/>
    </location>
</feature>
<evidence type="ECO:0000313" key="12">
    <source>
        <dbReference type="EMBL" id="TWS99130.1"/>
    </source>
</evidence>
<evidence type="ECO:0000256" key="7">
    <source>
        <dbReference type="ARBA" id="ARBA00022989"/>
    </source>
</evidence>
<evidence type="ECO:0000256" key="4">
    <source>
        <dbReference type="ARBA" id="ARBA00022692"/>
    </source>
</evidence>
<dbReference type="EMBL" id="VOHL01000001">
    <property type="protein sequence ID" value="TWS99130.1"/>
    <property type="molecule type" value="Genomic_DNA"/>
</dbReference>
<keyword evidence="2 9" id="KW-1003">Cell membrane</keyword>
<evidence type="ECO:0000256" key="9">
    <source>
        <dbReference type="HAMAP-Rule" id="MF_00161"/>
    </source>
</evidence>
<name>A0A5C5SFS4_9STRE</name>
<dbReference type="OrthoDB" id="9810259at2"/>
<feature type="transmembrane region" description="Helical" evidence="9">
    <location>
        <begin position="86"/>
        <end position="104"/>
    </location>
</feature>
<evidence type="ECO:0000256" key="3">
    <source>
        <dbReference type="ARBA" id="ARBA00022670"/>
    </source>
</evidence>
<feature type="active site" evidence="9">
    <location>
        <position position="114"/>
    </location>
</feature>
<dbReference type="GO" id="GO:0004190">
    <property type="term" value="F:aspartic-type endopeptidase activity"/>
    <property type="evidence" value="ECO:0007669"/>
    <property type="project" value="UniProtKB-UniRule"/>
</dbReference>
<comment type="subcellular location">
    <subcellularLocation>
        <location evidence="9">Cell membrane</location>
        <topology evidence="9">Multi-pass membrane protein</topology>
    </subcellularLocation>
</comment>
<dbReference type="PANTHER" id="PTHR33695">
    <property type="entry name" value="LIPOPROTEIN SIGNAL PEPTIDASE"/>
    <property type="match status" value="1"/>
</dbReference>
<comment type="catalytic activity">
    <reaction evidence="9 10">
        <text>Release of signal peptides from bacterial membrane prolipoproteins. Hydrolyzes -Xaa-Yaa-Zaa-|-(S,diacylglyceryl)Cys-, in which Xaa is hydrophobic (preferably Leu), and Yaa (Ala or Ser) and Zaa (Gly or Ala) have small, neutral side chains.</text>
        <dbReference type="EC" id="3.4.23.36"/>
    </reaction>
</comment>
<proteinExistence type="inferred from homology"/>
<comment type="similarity">
    <text evidence="1 9 11">Belongs to the peptidase A8 family.</text>
</comment>
<evidence type="ECO:0000256" key="1">
    <source>
        <dbReference type="ARBA" id="ARBA00006139"/>
    </source>
</evidence>
<dbReference type="HAMAP" id="MF_00161">
    <property type="entry name" value="LspA"/>
    <property type="match status" value="1"/>
</dbReference>
<keyword evidence="6 9" id="KW-0378">Hydrolase</keyword>
<dbReference type="GO" id="GO:0005886">
    <property type="term" value="C:plasma membrane"/>
    <property type="evidence" value="ECO:0007669"/>
    <property type="project" value="UniProtKB-SubCell"/>
</dbReference>
<dbReference type="RefSeq" id="WP_146566386.1">
    <property type="nucleotide sequence ID" value="NZ_VOHL01000001.1"/>
</dbReference>
<sequence length="153" mass="17433">MKKVSVIGLIVILIALEQVTKWWTVKNIDLGELRPFLPGLVSLTYLRNYGAAFSMLQNQQLLFTLVTILVISGATYYLFRTLGKNWLQSLALVLIIAGGLGNFIDRLRQGFVIDMIHLDVIDFAIFNVADIYLTLGVILLMLVFWREEDEIRN</sequence>
<dbReference type="Pfam" id="PF01252">
    <property type="entry name" value="Peptidase_A8"/>
    <property type="match status" value="1"/>
</dbReference>
<comment type="function">
    <text evidence="9 10">This protein specifically catalyzes the removal of signal peptides from prolipoproteins.</text>
</comment>
<keyword evidence="13" id="KW-1185">Reference proteome</keyword>
<dbReference type="AlphaFoldDB" id="A0A5C5SFS4"/>
<dbReference type="PROSITE" id="PS00855">
    <property type="entry name" value="SPASE_II"/>
    <property type="match status" value="1"/>
</dbReference>
<reference evidence="12 13" key="1">
    <citation type="submission" date="2019-08" db="EMBL/GenBank/DDBJ databases">
        <authorList>
            <person name="Lei W."/>
        </authorList>
    </citation>
    <scope>NUCLEOTIDE SEQUENCE [LARGE SCALE GENOMIC DNA]</scope>
    <source>
        <strain evidence="12 13">CCUG 66496</strain>
    </source>
</reference>
<dbReference type="GO" id="GO:0006508">
    <property type="term" value="P:proteolysis"/>
    <property type="evidence" value="ECO:0007669"/>
    <property type="project" value="UniProtKB-KW"/>
</dbReference>
<evidence type="ECO:0000256" key="8">
    <source>
        <dbReference type="ARBA" id="ARBA00023136"/>
    </source>
</evidence>
<dbReference type="Proteomes" id="UP000317430">
    <property type="component" value="Unassembled WGS sequence"/>
</dbReference>